<organism evidence="1 2">
    <name type="scientific">Phytophthora cactorum</name>
    <dbReference type="NCBI Taxonomy" id="29920"/>
    <lineage>
        <taxon>Eukaryota</taxon>
        <taxon>Sar</taxon>
        <taxon>Stramenopiles</taxon>
        <taxon>Oomycota</taxon>
        <taxon>Peronosporomycetes</taxon>
        <taxon>Peronosporales</taxon>
        <taxon>Peronosporaceae</taxon>
        <taxon>Phytophthora</taxon>
    </lineage>
</organism>
<sequence>MPSLAGVQAPQPSTELIQAVVLGLGGAFSNVPRRTHPLASAKRLVLARSGSLASASEH</sequence>
<dbReference type="AlphaFoldDB" id="A0A8T1D101"/>
<evidence type="ECO:0000313" key="2">
    <source>
        <dbReference type="Proteomes" id="UP000736787"/>
    </source>
</evidence>
<proteinExistence type="predicted"/>
<evidence type="ECO:0000313" key="1">
    <source>
        <dbReference type="EMBL" id="KAG2931534.1"/>
    </source>
</evidence>
<accession>A0A8T1D101</accession>
<name>A0A8T1D101_9STRA</name>
<gene>
    <name evidence="1" type="ORF">PC117_g13431</name>
</gene>
<dbReference type="Proteomes" id="UP000736787">
    <property type="component" value="Unassembled WGS sequence"/>
</dbReference>
<comment type="caution">
    <text evidence="1">The sequence shown here is derived from an EMBL/GenBank/DDBJ whole genome shotgun (WGS) entry which is preliminary data.</text>
</comment>
<reference evidence="1" key="1">
    <citation type="submission" date="2018-10" db="EMBL/GenBank/DDBJ databases">
        <title>Effector identification in a new, highly contiguous assembly of the strawberry crown rot pathogen Phytophthora cactorum.</title>
        <authorList>
            <person name="Armitage A.D."/>
            <person name="Nellist C.F."/>
            <person name="Bates H."/>
            <person name="Vickerstaff R.J."/>
            <person name="Harrison R.J."/>
        </authorList>
    </citation>
    <scope>NUCLEOTIDE SEQUENCE</scope>
    <source>
        <strain evidence="1">4040</strain>
    </source>
</reference>
<protein>
    <submittedName>
        <fullName evidence="1">Uncharacterized protein</fullName>
    </submittedName>
</protein>
<dbReference type="EMBL" id="RCMK01000392">
    <property type="protein sequence ID" value="KAG2931534.1"/>
    <property type="molecule type" value="Genomic_DNA"/>
</dbReference>